<reference evidence="2 3" key="1">
    <citation type="journal article" date="2019" name="Commun. Biol.">
        <title>The bagworm genome reveals a unique fibroin gene that provides high tensile strength.</title>
        <authorList>
            <person name="Kono N."/>
            <person name="Nakamura H."/>
            <person name="Ohtoshi R."/>
            <person name="Tomita M."/>
            <person name="Numata K."/>
            <person name="Arakawa K."/>
        </authorList>
    </citation>
    <scope>NUCLEOTIDE SEQUENCE [LARGE SCALE GENOMIC DNA]</scope>
</reference>
<name>A0A4C1ZQ23_EUMVA</name>
<dbReference type="Proteomes" id="UP000299102">
    <property type="component" value="Unassembled WGS sequence"/>
</dbReference>
<dbReference type="AlphaFoldDB" id="A0A4C1ZQ23"/>
<protein>
    <submittedName>
        <fullName evidence="2">Uncharacterized protein</fullName>
    </submittedName>
</protein>
<evidence type="ECO:0000313" key="3">
    <source>
        <dbReference type="Proteomes" id="UP000299102"/>
    </source>
</evidence>
<organism evidence="2 3">
    <name type="scientific">Eumeta variegata</name>
    <name type="common">Bagworm moth</name>
    <name type="synonym">Eumeta japonica</name>
    <dbReference type="NCBI Taxonomy" id="151549"/>
    <lineage>
        <taxon>Eukaryota</taxon>
        <taxon>Metazoa</taxon>
        <taxon>Ecdysozoa</taxon>
        <taxon>Arthropoda</taxon>
        <taxon>Hexapoda</taxon>
        <taxon>Insecta</taxon>
        <taxon>Pterygota</taxon>
        <taxon>Neoptera</taxon>
        <taxon>Endopterygota</taxon>
        <taxon>Lepidoptera</taxon>
        <taxon>Glossata</taxon>
        <taxon>Ditrysia</taxon>
        <taxon>Tineoidea</taxon>
        <taxon>Psychidae</taxon>
        <taxon>Oiketicinae</taxon>
        <taxon>Eumeta</taxon>
    </lineage>
</organism>
<proteinExistence type="predicted"/>
<keyword evidence="1" id="KW-1133">Transmembrane helix</keyword>
<dbReference type="EMBL" id="BGZK01001971">
    <property type="protein sequence ID" value="GBP89009.1"/>
    <property type="molecule type" value="Genomic_DNA"/>
</dbReference>
<sequence length="161" mass="17579">MGSCLMVLRCRWVIGPKSRIRLQRRSSDPAGITLLSAQAQTGFKFSLVVYTTIRGSHILDIEEDSNGAAFPVVLGVLVVQNSCQLELSALCEIKNCSCLGVRWRCRCRSKIRSNSLTMWDIATMALLGSCFMTAVGIPSDPRAFHLGNRKITLGVSAGDTK</sequence>
<accession>A0A4C1ZQ23</accession>
<keyword evidence="1" id="KW-0812">Transmembrane</keyword>
<keyword evidence="3" id="KW-1185">Reference proteome</keyword>
<keyword evidence="1" id="KW-0472">Membrane</keyword>
<evidence type="ECO:0000313" key="2">
    <source>
        <dbReference type="EMBL" id="GBP89009.1"/>
    </source>
</evidence>
<evidence type="ECO:0000256" key="1">
    <source>
        <dbReference type="SAM" id="Phobius"/>
    </source>
</evidence>
<gene>
    <name evidence="2" type="ORF">EVAR_36603_1</name>
</gene>
<feature type="transmembrane region" description="Helical" evidence="1">
    <location>
        <begin position="116"/>
        <end position="137"/>
    </location>
</feature>
<comment type="caution">
    <text evidence="2">The sequence shown here is derived from an EMBL/GenBank/DDBJ whole genome shotgun (WGS) entry which is preliminary data.</text>
</comment>